<sequence length="234" mass="26639">MLAQNGHDRICSAMRKLATFKASVHEKSILKLVLIVCLNRLVKDQSQTLNTKPDSTSLASNSLRTVEKSEIHEQNQSLVNSMQCLSIEPETVDQSEMANPNPSSIDSFPLPAPPTFLDFLNLQSHYSSWQFETHNEWKKSMTFLFKLLTDSNIVPCQDIDIQTVRDCLFHIISRIESNCFGIWKPNGKEACMGRAVFPAASYFNHSCFPNCQSIKHDHKMAFRTLKDVSKEERD</sequence>
<dbReference type="Gene3D" id="2.170.270.10">
    <property type="entry name" value="SET domain"/>
    <property type="match status" value="1"/>
</dbReference>
<dbReference type="Proteomes" id="UP000077115">
    <property type="component" value="Unassembled WGS sequence"/>
</dbReference>
<dbReference type="PANTHER" id="PTHR12197:SF294">
    <property type="entry name" value="POTENTIAL PROTEIN LYSINE METHYLTRANSFERASE SET6"/>
    <property type="match status" value="1"/>
</dbReference>
<reference evidence="2 3" key="1">
    <citation type="submission" date="2006-10" db="EMBL/GenBank/DDBJ databases">
        <title>The Genome Sequence of Batrachochytrium dendrobatidis JEL423.</title>
        <authorList>
            <consortium name="The Broad Institute Genome Sequencing Platform"/>
            <person name="Birren B."/>
            <person name="Lander E."/>
            <person name="Galagan J."/>
            <person name="Cuomo C."/>
            <person name="Devon K."/>
            <person name="Jaffe D."/>
            <person name="Butler J."/>
            <person name="Alvarez P."/>
            <person name="Gnerre S."/>
            <person name="Grabherr M."/>
            <person name="Kleber M."/>
            <person name="Mauceli E."/>
            <person name="Brockman W."/>
            <person name="Young S."/>
            <person name="LaButti K."/>
            <person name="Sykes S."/>
            <person name="DeCaprio D."/>
            <person name="Crawford M."/>
            <person name="Koehrsen M."/>
            <person name="Engels R."/>
            <person name="Montgomery P."/>
            <person name="Pearson M."/>
            <person name="Howarth C."/>
            <person name="Larson L."/>
            <person name="White J."/>
            <person name="O'Leary S."/>
            <person name="Kodira C."/>
            <person name="Zeng Q."/>
            <person name="Yandava C."/>
            <person name="Alvarado L."/>
            <person name="Longcore J."/>
            <person name="James T."/>
        </authorList>
    </citation>
    <scope>NUCLEOTIDE SEQUENCE [LARGE SCALE GENOMIC DNA]</scope>
    <source>
        <strain evidence="2 3">JEL423</strain>
    </source>
</reference>
<dbReference type="EMBL" id="DS022306">
    <property type="protein sequence ID" value="OAJ41724.1"/>
    <property type="molecule type" value="Genomic_DNA"/>
</dbReference>
<proteinExistence type="predicted"/>
<name>A0A177WPW9_BATDL</name>
<dbReference type="SUPFAM" id="SSF82199">
    <property type="entry name" value="SET domain"/>
    <property type="match status" value="1"/>
</dbReference>
<evidence type="ECO:0000313" key="3">
    <source>
        <dbReference type="Proteomes" id="UP000077115"/>
    </source>
</evidence>
<dbReference type="STRING" id="403673.A0A177WPW9"/>
<dbReference type="InterPro" id="IPR050869">
    <property type="entry name" value="H3K4_H4K5_MeTrfase"/>
</dbReference>
<dbReference type="InterPro" id="IPR046341">
    <property type="entry name" value="SET_dom_sf"/>
</dbReference>
<dbReference type="OrthoDB" id="5945798at2759"/>
<evidence type="ECO:0000259" key="1">
    <source>
        <dbReference type="Pfam" id="PF00856"/>
    </source>
</evidence>
<gene>
    <name evidence="2" type="ORF">BDEG_25276</name>
</gene>
<dbReference type="InterPro" id="IPR001214">
    <property type="entry name" value="SET_dom"/>
</dbReference>
<feature type="domain" description="SET" evidence="1">
    <location>
        <begin position="151"/>
        <end position="232"/>
    </location>
</feature>
<accession>A0A177WPW9</accession>
<dbReference type="Pfam" id="PF00856">
    <property type="entry name" value="SET"/>
    <property type="match status" value="1"/>
</dbReference>
<dbReference type="AlphaFoldDB" id="A0A177WPW9"/>
<organism evidence="2 3">
    <name type="scientific">Batrachochytrium dendrobatidis (strain JEL423)</name>
    <dbReference type="NCBI Taxonomy" id="403673"/>
    <lineage>
        <taxon>Eukaryota</taxon>
        <taxon>Fungi</taxon>
        <taxon>Fungi incertae sedis</taxon>
        <taxon>Chytridiomycota</taxon>
        <taxon>Chytridiomycota incertae sedis</taxon>
        <taxon>Chytridiomycetes</taxon>
        <taxon>Rhizophydiales</taxon>
        <taxon>Rhizophydiales incertae sedis</taxon>
        <taxon>Batrachochytrium</taxon>
    </lineage>
</organism>
<reference evidence="2 3" key="2">
    <citation type="submission" date="2016-05" db="EMBL/GenBank/DDBJ databases">
        <title>Lineage-specific infection strategies underlie the spectrum of fungal disease in amphibians.</title>
        <authorList>
            <person name="Cuomo C.A."/>
            <person name="Farrer R.A."/>
            <person name="James T."/>
            <person name="Longcore J."/>
            <person name="Birren B."/>
        </authorList>
    </citation>
    <scope>NUCLEOTIDE SEQUENCE [LARGE SCALE GENOMIC DNA]</scope>
    <source>
        <strain evidence="2 3">JEL423</strain>
    </source>
</reference>
<evidence type="ECO:0000313" key="2">
    <source>
        <dbReference type="EMBL" id="OAJ41724.1"/>
    </source>
</evidence>
<dbReference type="GO" id="GO:0005634">
    <property type="term" value="C:nucleus"/>
    <property type="evidence" value="ECO:0007669"/>
    <property type="project" value="TreeGrafter"/>
</dbReference>
<dbReference type="eggNOG" id="KOG2084">
    <property type="taxonomic scope" value="Eukaryota"/>
</dbReference>
<dbReference type="PANTHER" id="PTHR12197">
    <property type="entry name" value="HISTONE-LYSINE N-METHYLTRANSFERASE SMYD"/>
    <property type="match status" value="1"/>
</dbReference>
<protein>
    <recommendedName>
        <fullName evidence="1">SET domain-containing protein</fullName>
    </recommendedName>
</protein>
<dbReference type="VEuPathDB" id="FungiDB:BDEG_25276"/>